<evidence type="ECO:0000313" key="3">
    <source>
        <dbReference type="EMBL" id="MBL3658455.1"/>
    </source>
</evidence>
<organism evidence="3 4">
    <name type="scientific">Fulvivirga sediminis</name>
    <dbReference type="NCBI Taxonomy" id="2803949"/>
    <lineage>
        <taxon>Bacteria</taxon>
        <taxon>Pseudomonadati</taxon>
        <taxon>Bacteroidota</taxon>
        <taxon>Cytophagia</taxon>
        <taxon>Cytophagales</taxon>
        <taxon>Fulvivirgaceae</taxon>
        <taxon>Fulvivirga</taxon>
    </lineage>
</organism>
<dbReference type="EMBL" id="JAESIY010000013">
    <property type="protein sequence ID" value="MBL3658455.1"/>
    <property type="molecule type" value="Genomic_DNA"/>
</dbReference>
<dbReference type="RefSeq" id="WP_202246251.1">
    <property type="nucleotide sequence ID" value="NZ_JAESIY010000013.1"/>
</dbReference>
<keyword evidence="2" id="KW-1133">Transmembrane helix</keyword>
<evidence type="ECO:0000256" key="2">
    <source>
        <dbReference type="SAM" id="Phobius"/>
    </source>
</evidence>
<keyword evidence="2" id="KW-0812">Transmembrane</keyword>
<evidence type="ECO:0000256" key="1">
    <source>
        <dbReference type="SAM" id="MobiDB-lite"/>
    </source>
</evidence>
<dbReference type="PANTHER" id="PTHR34219">
    <property type="entry name" value="IRON-REGULATED INNER MEMBRANE PROTEIN-RELATED"/>
    <property type="match status" value="1"/>
</dbReference>
<gene>
    <name evidence="3" type="ORF">JL102_20045</name>
</gene>
<evidence type="ECO:0000313" key="4">
    <source>
        <dbReference type="Proteomes" id="UP000659388"/>
    </source>
</evidence>
<dbReference type="AlphaFoldDB" id="A0A937FCM6"/>
<dbReference type="PANTHER" id="PTHR34219:SF3">
    <property type="entry name" value="BLL7967 PROTEIN"/>
    <property type="match status" value="1"/>
</dbReference>
<keyword evidence="4" id="KW-1185">Reference proteome</keyword>
<reference evidence="3" key="1">
    <citation type="submission" date="2021-01" db="EMBL/GenBank/DDBJ databases">
        <title>Fulvivirga kasyanovii gen. nov., sp nov., a novel member of the phylum Bacteroidetes isolated from seawater in a mussel farm.</title>
        <authorList>
            <person name="Zhao L.-H."/>
            <person name="Wang Z.-J."/>
        </authorList>
    </citation>
    <scope>NUCLEOTIDE SEQUENCE</scope>
    <source>
        <strain evidence="3">2943</strain>
    </source>
</reference>
<feature type="transmembrane region" description="Helical" evidence="2">
    <location>
        <begin position="145"/>
        <end position="169"/>
    </location>
</feature>
<sequence length="547" mass="61939">MSNRIYNVLFHTHTISGLVISVALFVIFFAGSISFFRDDIVNWERQQPIVNNTQMDVDFDTMMDSIAASTPLYGRDITLSQIHQERRVMVSITPSKDTTAEEAAQARAFFYQDPATQKSYSYFQDITLGEFIYRLHFFAQIPYPYGYTLAGIVAFFFLFAIVTGVIVHWKKIISNFYLFRPRAKLKTVWTDAHTALGLIGLPFQFIYAVTGATLIIGSTIMLSTATSFFYDGNSQAMYKDLSTDVAALPFTNNPMTFKGSFNNMIAEAESQWEDVYANKVVIQNYGDANMQVAVDVKPINKKQFSGLGQVAFKASNGQIVFKRTPYGETPYIASVQDFLIKLHYGNFGGYALKVIYFFFGIITCFVIISGVLIWVEARDKKSNTVFKRKANKWVASIFLAISLSMYPVTVISFLAIKLFKNVNDPAPHLFIYKVYFLSWLVLSVLFSIKKNNYFTNKWCLISGSILGFMVPIANGIVTGDWLWTTFNEQQIQIFVVDAFWLITSIVTLIICFKLKPGKNKTATATESTTKKDKPKKQFKSKVKAKAV</sequence>
<protein>
    <submittedName>
        <fullName evidence="3">PepSY domain-containing protein</fullName>
    </submittedName>
</protein>
<feature type="transmembrane region" description="Helical" evidence="2">
    <location>
        <begin position="396"/>
        <end position="416"/>
    </location>
</feature>
<comment type="caution">
    <text evidence="3">The sequence shown here is derived from an EMBL/GenBank/DDBJ whole genome shotgun (WGS) entry which is preliminary data.</text>
</comment>
<feature type="region of interest" description="Disordered" evidence="1">
    <location>
        <begin position="519"/>
        <end position="547"/>
    </location>
</feature>
<feature type="transmembrane region" description="Helical" evidence="2">
    <location>
        <begin position="12"/>
        <end position="36"/>
    </location>
</feature>
<feature type="transmembrane region" description="Helical" evidence="2">
    <location>
        <begin position="458"/>
        <end position="479"/>
    </location>
</feature>
<feature type="transmembrane region" description="Helical" evidence="2">
    <location>
        <begin position="205"/>
        <end position="230"/>
    </location>
</feature>
<feature type="transmembrane region" description="Helical" evidence="2">
    <location>
        <begin position="354"/>
        <end position="375"/>
    </location>
</feature>
<dbReference type="Proteomes" id="UP000659388">
    <property type="component" value="Unassembled WGS sequence"/>
</dbReference>
<accession>A0A937FCM6</accession>
<feature type="transmembrane region" description="Helical" evidence="2">
    <location>
        <begin position="491"/>
        <end position="512"/>
    </location>
</feature>
<feature type="compositionally biased region" description="Basic residues" evidence="1">
    <location>
        <begin position="532"/>
        <end position="547"/>
    </location>
</feature>
<keyword evidence="2" id="KW-0472">Membrane</keyword>
<proteinExistence type="predicted"/>
<name>A0A937FCM6_9BACT</name>
<dbReference type="Pfam" id="PF03929">
    <property type="entry name" value="PepSY_TM"/>
    <property type="match status" value="1"/>
</dbReference>
<dbReference type="InterPro" id="IPR005625">
    <property type="entry name" value="PepSY-ass_TM"/>
</dbReference>
<feature type="transmembrane region" description="Helical" evidence="2">
    <location>
        <begin position="428"/>
        <end position="446"/>
    </location>
</feature>